<protein>
    <submittedName>
        <fullName evidence="3">Uncharacterized protein</fullName>
    </submittedName>
</protein>
<evidence type="ECO:0000256" key="2">
    <source>
        <dbReference type="SAM" id="SignalP"/>
    </source>
</evidence>
<feature type="chain" id="PRO_5046236902" evidence="2">
    <location>
        <begin position="29"/>
        <end position="298"/>
    </location>
</feature>
<feature type="compositionally biased region" description="Low complexity" evidence="1">
    <location>
        <begin position="45"/>
        <end position="63"/>
    </location>
</feature>
<keyword evidence="4" id="KW-1185">Reference proteome</keyword>
<accession>A0ABU5RFS9</accession>
<name>A0ABU5RFS9_9PSEU</name>
<proteinExistence type="predicted"/>
<keyword evidence="2" id="KW-0732">Signal</keyword>
<dbReference type="InterPro" id="IPR000871">
    <property type="entry name" value="Beta-lactam_class-A"/>
</dbReference>
<feature type="signal peptide" evidence="2">
    <location>
        <begin position="1"/>
        <end position="28"/>
    </location>
</feature>
<feature type="region of interest" description="Disordered" evidence="1">
    <location>
        <begin position="45"/>
        <end position="71"/>
    </location>
</feature>
<reference evidence="3 4" key="1">
    <citation type="submission" date="2023-12" db="EMBL/GenBank/DDBJ databases">
        <title>Amycolatopsis sp. V23-08.</title>
        <authorList>
            <person name="Somphong A."/>
        </authorList>
    </citation>
    <scope>NUCLEOTIDE SEQUENCE [LARGE SCALE GENOMIC DNA]</scope>
    <source>
        <strain evidence="3 4">V23-08</strain>
    </source>
</reference>
<dbReference type="InterPro" id="IPR012338">
    <property type="entry name" value="Beta-lactam/transpept-like"/>
</dbReference>
<evidence type="ECO:0000313" key="4">
    <source>
        <dbReference type="Proteomes" id="UP001304298"/>
    </source>
</evidence>
<evidence type="ECO:0000256" key="1">
    <source>
        <dbReference type="SAM" id="MobiDB-lite"/>
    </source>
</evidence>
<organism evidence="3 4">
    <name type="scientific">Amycolatopsis heterodermiae</name>
    <dbReference type="NCBI Taxonomy" id="3110235"/>
    <lineage>
        <taxon>Bacteria</taxon>
        <taxon>Bacillati</taxon>
        <taxon>Actinomycetota</taxon>
        <taxon>Actinomycetes</taxon>
        <taxon>Pseudonocardiales</taxon>
        <taxon>Pseudonocardiaceae</taxon>
        <taxon>Amycolatopsis</taxon>
    </lineage>
</organism>
<sequence>MLLAGLCAGAVAAMLIAAATLRSPGPVAASASLLGTAPPVTTSVATTATSAPPETTPAKPSPTVDQGQGKLPSGAELAKLVPGKVSVLVHDRKNGDDLVSYRPDATYTSASLVKLLIAFEALRQGVDSGVVAEMLSRSDDDVASRLWTRLGGPAIVSGWAARIGMRSTRPPADPGHWGGTTVTATDLVKLYEYLMDQAPEGTRQVVLHALDAATEHGADGFDQFFGIPGAVTAVDWAVKQGWSCCDPGRNLHTSGLVEGRRYVVVVLSAQSADTGWQTASDRVTAVVKALSGPLGWAK</sequence>
<dbReference type="RefSeq" id="WP_323333217.1">
    <property type="nucleotide sequence ID" value="NZ_JAYFSI010000011.1"/>
</dbReference>
<comment type="caution">
    <text evidence="3">The sequence shown here is derived from an EMBL/GenBank/DDBJ whole genome shotgun (WGS) entry which is preliminary data.</text>
</comment>
<dbReference type="Proteomes" id="UP001304298">
    <property type="component" value="Unassembled WGS sequence"/>
</dbReference>
<dbReference type="Gene3D" id="3.40.710.10">
    <property type="entry name" value="DD-peptidase/beta-lactamase superfamily"/>
    <property type="match status" value="1"/>
</dbReference>
<dbReference type="SUPFAM" id="SSF56601">
    <property type="entry name" value="beta-lactamase/transpeptidase-like"/>
    <property type="match status" value="1"/>
</dbReference>
<evidence type="ECO:0000313" key="3">
    <source>
        <dbReference type="EMBL" id="MEA5365013.1"/>
    </source>
</evidence>
<dbReference type="PANTHER" id="PTHR35333">
    <property type="entry name" value="BETA-LACTAMASE"/>
    <property type="match status" value="1"/>
</dbReference>
<gene>
    <name evidence="3" type="ORF">VA596_36150</name>
</gene>
<dbReference type="EMBL" id="JAYFSI010000011">
    <property type="protein sequence ID" value="MEA5365013.1"/>
    <property type="molecule type" value="Genomic_DNA"/>
</dbReference>
<dbReference type="PANTHER" id="PTHR35333:SF4">
    <property type="entry name" value="SLR0121 PROTEIN"/>
    <property type="match status" value="1"/>
</dbReference>